<dbReference type="STRING" id="46679.SAMN05216202_5319"/>
<evidence type="ECO:0000313" key="2">
    <source>
        <dbReference type="Proteomes" id="UP000198600"/>
    </source>
</evidence>
<gene>
    <name evidence="1" type="ORF">SAMN05216202_5319</name>
</gene>
<sequence>MAEGFVSIIDGAGFIGPHLPDALLAKRHH</sequence>
<dbReference type="EMBL" id="LT629802">
    <property type="protein sequence ID" value="SDV11656.1"/>
    <property type="molecule type" value="Genomic_DNA"/>
</dbReference>
<accession>A0A1H2P3Q2</accession>
<proteinExistence type="predicted"/>
<name>A0A1H2P3Q2_9PSED</name>
<evidence type="ECO:0000313" key="1">
    <source>
        <dbReference type="EMBL" id="SDV11656.1"/>
    </source>
</evidence>
<dbReference type="AlphaFoldDB" id="A0A1H2P3Q2"/>
<organism evidence="1 2">
    <name type="scientific">Pseudomonas mucidolens</name>
    <dbReference type="NCBI Taxonomy" id="46679"/>
    <lineage>
        <taxon>Bacteria</taxon>
        <taxon>Pseudomonadati</taxon>
        <taxon>Pseudomonadota</taxon>
        <taxon>Gammaproteobacteria</taxon>
        <taxon>Pseudomonadales</taxon>
        <taxon>Pseudomonadaceae</taxon>
        <taxon>Pseudomonas</taxon>
    </lineage>
</organism>
<keyword evidence="2" id="KW-1185">Reference proteome</keyword>
<reference evidence="2" key="1">
    <citation type="submission" date="2016-10" db="EMBL/GenBank/DDBJ databases">
        <authorList>
            <person name="Varghese N."/>
            <person name="Submissions S."/>
        </authorList>
    </citation>
    <scope>NUCLEOTIDE SEQUENCE [LARGE SCALE GENOMIC DNA]</scope>
    <source>
        <strain evidence="2">LMG 2223</strain>
    </source>
</reference>
<dbReference type="Proteomes" id="UP000198600">
    <property type="component" value="Chromosome I"/>
</dbReference>
<protein>
    <submittedName>
        <fullName evidence="1">Uncharacterized protein</fullName>
    </submittedName>
</protein>